<dbReference type="Pfam" id="PF05857">
    <property type="entry name" value="TraX"/>
    <property type="match status" value="1"/>
</dbReference>
<dbReference type="Proteomes" id="UP000481030">
    <property type="component" value="Unassembled WGS sequence"/>
</dbReference>
<name>A0A6L3V7K6_9BACI</name>
<protein>
    <recommendedName>
        <fullName evidence="4">Conjugal transfer protein TraX</fullName>
    </recommendedName>
</protein>
<dbReference type="OrthoDB" id="9781069at2"/>
<feature type="transmembrane region" description="Helical" evidence="1">
    <location>
        <begin position="236"/>
        <end position="256"/>
    </location>
</feature>
<keyword evidence="1" id="KW-1133">Transmembrane helix</keyword>
<keyword evidence="1" id="KW-0472">Membrane</keyword>
<dbReference type="RefSeq" id="WP_151534531.1">
    <property type="nucleotide sequence ID" value="NZ_WBOS01000003.1"/>
</dbReference>
<feature type="transmembrane region" description="Helical" evidence="1">
    <location>
        <begin position="32"/>
        <end position="49"/>
    </location>
</feature>
<proteinExistence type="predicted"/>
<accession>A0A6L3V7K6</accession>
<dbReference type="EMBL" id="WBOS01000003">
    <property type="protein sequence ID" value="KAB2336577.1"/>
    <property type="molecule type" value="Genomic_DNA"/>
</dbReference>
<keyword evidence="1" id="KW-0812">Transmembrane</keyword>
<keyword evidence="3" id="KW-1185">Reference proteome</keyword>
<evidence type="ECO:0008006" key="4">
    <source>
        <dbReference type="Google" id="ProtNLM"/>
    </source>
</evidence>
<dbReference type="AlphaFoldDB" id="A0A6L3V7K6"/>
<organism evidence="2 3">
    <name type="scientific">Cytobacillus depressus</name>
    <dbReference type="NCBI Taxonomy" id="1602942"/>
    <lineage>
        <taxon>Bacteria</taxon>
        <taxon>Bacillati</taxon>
        <taxon>Bacillota</taxon>
        <taxon>Bacilli</taxon>
        <taxon>Bacillales</taxon>
        <taxon>Bacillaceae</taxon>
        <taxon>Cytobacillus</taxon>
    </lineage>
</organism>
<feature type="transmembrane region" description="Helical" evidence="1">
    <location>
        <begin position="88"/>
        <end position="105"/>
    </location>
</feature>
<gene>
    <name evidence="2" type="ORF">F7731_09420</name>
</gene>
<feature type="transmembrane region" description="Helical" evidence="1">
    <location>
        <begin position="143"/>
        <end position="170"/>
    </location>
</feature>
<feature type="transmembrane region" description="Helical" evidence="1">
    <location>
        <begin position="202"/>
        <end position="224"/>
    </location>
</feature>
<reference evidence="2 3" key="1">
    <citation type="journal article" date="2016" name="Antonie Van Leeuwenhoek">
        <title>Bacillus depressus sp. nov., isolated from soil of a sunflower field.</title>
        <authorList>
            <person name="Wei X."/>
            <person name="Xin D."/>
            <person name="Xin Y."/>
            <person name="Zhang H."/>
            <person name="Wang T."/>
            <person name="Zhang J."/>
        </authorList>
    </citation>
    <scope>NUCLEOTIDE SEQUENCE [LARGE SCALE GENOMIC DNA]</scope>
    <source>
        <strain evidence="2 3">BZ1</strain>
    </source>
</reference>
<dbReference type="InterPro" id="IPR008875">
    <property type="entry name" value="TraX"/>
</dbReference>
<evidence type="ECO:0000313" key="3">
    <source>
        <dbReference type="Proteomes" id="UP000481030"/>
    </source>
</evidence>
<feature type="transmembrane region" description="Helical" evidence="1">
    <location>
        <begin position="112"/>
        <end position="137"/>
    </location>
</feature>
<evidence type="ECO:0000256" key="1">
    <source>
        <dbReference type="SAM" id="Phobius"/>
    </source>
</evidence>
<comment type="caution">
    <text evidence="2">The sequence shown here is derived from an EMBL/GenBank/DDBJ whole genome shotgun (WGS) entry which is preliminary data.</text>
</comment>
<evidence type="ECO:0000313" key="2">
    <source>
        <dbReference type="EMBL" id="KAB2336577.1"/>
    </source>
</evidence>
<feature type="transmembrane region" description="Helical" evidence="1">
    <location>
        <begin position="177"/>
        <end position="196"/>
    </location>
</feature>
<feature type="transmembrane region" description="Helical" evidence="1">
    <location>
        <begin position="58"/>
        <end position="76"/>
    </location>
</feature>
<sequence length="257" mass="29879">MTTTMLKIIALILMVLDHIGLFIPNTPELLRWLGRIAAPIFIFGVAIGFKHTSNHKKYLFRLYVAGFLMSFINLYFNSINAHTGVEITNNFFTTLFLLAWLLFLIEHKKIKYYVYFLLWQIVSTIFCVLFSEILVIYTRASHYFYGSIFGNLFFVEGGITIILLGVLFYLSKTKIQLSVSYSAYCLFLYIATERWGGNPGAIAFYLFPFAKYQWIMIFALPIMLLYNGKKGVGMKYFFYLFYPIHIIVLYLIGISLI</sequence>